<proteinExistence type="predicted"/>
<reference evidence="3 4" key="1">
    <citation type="journal article" date="2015" name="Genome Announc.">
        <title>Genome Sequence of 'Candidatus Thioglobus autotrophica' Strain EF1, a Chemoautotroph from the SUP05 Clade of Marine Gammaproteobacteria.</title>
        <authorList>
            <person name="Shah V."/>
            <person name="Morris R.M."/>
        </authorList>
    </citation>
    <scope>NUCLEOTIDE SEQUENCE [LARGE SCALE GENOMIC DNA]</scope>
    <source>
        <strain evidence="3 4">EF1</strain>
    </source>
</reference>
<gene>
    <name evidence="3" type="ORF">SP60_07780</name>
</gene>
<evidence type="ECO:0000259" key="2">
    <source>
        <dbReference type="PROSITE" id="PS50206"/>
    </source>
</evidence>
<dbReference type="Pfam" id="PF00581">
    <property type="entry name" value="Rhodanese"/>
    <property type="match status" value="2"/>
</dbReference>
<sequence>MKVKTQKNGEAMMLKNKLLIFTTMLFAMVLQANASITIGTPLVSTYWLSDHKDKVIVLDVQKKIKKDMKTIAGAVLVDWSKVRAKKTEEGMGLIKMLPTKVEFNKHMQSLGVNNNSAIVITTSGDGASNIFLGTRLYWQLKYYGHDNVAMLDGGNAKWNNEKKAMGHGATLSKGSFVSTTERKELLATTSDVEKAVESGDTVLVDSREEDQYLGLFYKKKYVYKAGHIPGGKSAFGGTFLKHKGKTFQTKKNIADIFKAKGITTTGKGIAYCNSGHWGSGTWFIQHEILGNKNFKLYDGSMHAWTKGNKRLVNKIIYE</sequence>
<dbReference type="InterPro" id="IPR051126">
    <property type="entry name" value="Thiosulfate_sulfurtransferase"/>
</dbReference>
<dbReference type="EMBL" id="CP010552">
    <property type="protein sequence ID" value="ALE53095.1"/>
    <property type="molecule type" value="Genomic_DNA"/>
</dbReference>
<dbReference type="CDD" id="cd01448">
    <property type="entry name" value="TST_Repeat_1"/>
    <property type="match status" value="1"/>
</dbReference>
<dbReference type="Proteomes" id="UP000058020">
    <property type="component" value="Chromosome"/>
</dbReference>
<dbReference type="SMART" id="SM00450">
    <property type="entry name" value="RHOD"/>
    <property type="match status" value="2"/>
</dbReference>
<dbReference type="AlphaFoldDB" id="A0A0M3TUK7"/>
<dbReference type="InterPro" id="IPR036873">
    <property type="entry name" value="Rhodanese-like_dom_sf"/>
</dbReference>
<feature type="domain" description="Rhodanese" evidence="2">
    <location>
        <begin position="51"/>
        <end position="167"/>
    </location>
</feature>
<organism evidence="3 4">
    <name type="scientific">Candidatus Thioglobus autotrophicus</name>
    <dbReference type="NCBI Taxonomy" id="1705394"/>
    <lineage>
        <taxon>Bacteria</taxon>
        <taxon>Pseudomonadati</taxon>
        <taxon>Pseudomonadota</taxon>
        <taxon>Gammaproteobacteria</taxon>
        <taxon>Candidatus Pseudothioglobaceae</taxon>
        <taxon>Candidatus Thioglobus</taxon>
    </lineage>
</organism>
<dbReference type="Gene3D" id="3.40.250.10">
    <property type="entry name" value="Rhodanese-like domain"/>
    <property type="match status" value="2"/>
</dbReference>
<dbReference type="InterPro" id="IPR001763">
    <property type="entry name" value="Rhodanese-like_dom"/>
</dbReference>
<dbReference type="OrthoDB" id="9781034at2"/>
<evidence type="ECO:0000256" key="1">
    <source>
        <dbReference type="ARBA" id="ARBA00022737"/>
    </source>
</evidence>
<keyword evidence="1" id="KW-0677">Repeat</keyword>
<dbReference type="PANTHER" id="PTHR43855:SF1">
    <property type="entry name" value="THIOSULFATE SULFURTRANSFERASE"/>
    <property type="match status" value="1"/>
</dbReference>
<accession>A0A0M3TUK7</accession>
<protein>
    <recommendedName>
        <fullName evidence="2">Rhodanese domain-containing protein</fullName>
    </recommendedName>
</protein>
<dbReference type="KEGG" id="tho:SP60_07780"/>
<name>A0A0M3TUK7_9GAMM</name>
<feature type="domain" description="Rhodanese" evidence="2">
    <location>
        <begin position="197"/>
        <end position="313"/>
    </location>
</feature>
<dbReference type="RefSeq" id="WP_053952090.1">
    <property type="nucleotide sequence ID" value="NZ_CP010552.1"/>
</dbReference>
<evidence type="ECO:0000313" key="3">
    <source>
        <dbReference type="EMBL" id="ALE53095.1"/>
    </source>
</evidence>
<keyword evidence="4" id="KW-1185">Reference proteome</keyword>
<dbReference type="SUPFAM" id="SSF52821">
    <property type="entry name" value="Rhodanese/Cell cycle control phosphatase"/>
    <property type="match status" value="2"/>
</dbReference>
<dbReference type="PANTHER" id="PTHR43855">
    <property type="entry name" value="THIOSULFATE SULFURTRANSFERASE"/>
    <property type="match status" value="1"/>
</dbReference>
<dbReference type="STRING" id="1705394.SP60_07780"/>
<evidence type="ECO:0000313" key="4">
    <source>
        <dbReference type="Proteomes" id="UP000058020"/>
    </source>
</evidence>
<dbReference type="PROSITE" id="PS50206">
    <property type="entry name" value="RHODANESE_3"/>
    <property type="match status" value="2"/>
</dbReference>